<protein>
    <submittedName>
        <fullName evidence="2">Uncharacterized protein</fullName>
    </submittedName>
</protein>
<sequence length="126" mass="14007">MLTNSHSYTRYYAQPLSVSHSFLPPVSLFRPPLQVDHSFSAAPHPSQPTVASWREEDLTVFVPSFGIPTLTRRDWFESSQSFADHKLRLLATHSFLFATQVDNHNPAAGSGLGPRTSPVPVHTPAR</sequence>
<evidence type="ECO:0000313" key="2">
    <source>
        <dbReference type="EMBL" id="KAL2281193.1"/>
    </source>
</evidence>
<evidence type="ECO:0000313" key="3">
    <source>
        <dbReference type="Proteomes" id="UP001600888"/>
    </source>
</evidence>
<gene>
    <name evidence="2" type="ORF">FJTKL_11840</name>
</gene>
<reference evidence="2 3" key="1">
    <citation type="submission" date="2024-03" db="EMBL/GenBank/DDBJ databases">
        <title>A high-quality draft genome sequence of Diaporthe vaccinii, a causative agent of upright dieback and viscid rot disease in cranberry plants.</title>
        <authorList>
            <person name="Sarrasin M."/>
            <person name="Lang B.F."/>
            <person name="Burger G."/>
        </authorList>
    </citation>
    <scope>NUCLEOTIDE SEQUENCE [LARGE SCALE GENOMIC DNA]</scope>
    <source>
        <strain evidence="2 3">IS7</strain>
    </source>
</reference>
<proteinExistence type="predicted"/>
<feature type="region of interest" description="Disordered" evidence="1">
    <location>
        <begin position="104"/>
        <end position="126"/>
    </location>
</feature>
<organism evidence="2 3">
    <name type="scientific">Diaporthe vaccinii</name>
    <dbReference type="NCBI Taxonomy" id="105482"/>
    <lineage>
        <taxon>Eukaryota</taxon>
        <taxon>Fungi</taxon>
        <taxon>Dikarya</taxon>
        <taxon>Ascomycota</taxon>
        <taxon>Pezizomycotina</taxon>
        <taxon>Sordariomycetes</taxon>
        <taxon>Sordariomycetidae</taxon>
        <taxon>Diaporthales</taxon>
        <taxon>Diaporthaceae</taxon>
        <taxon>Diaporthe</taxon>
        <taxon>Diaporthe eres species complex</taxon>
    </lineage>
</organism>
<name>A0ABR4EFF8_9PEZI</name>
<accession>A0ABR4EFF8</accession>
<dbReference type="Proteomes" id="UP001600888">
    <property type="component" value="Unassembled WGS sequence"/>
</dbReference>
<dbReference type="EMBL" id="JBAWTH010000059">
    <property type="protein sequence ID" value="KAL2281193.1"/>
    <property type="molecule type" value="Genomic_DNA"/>
</dbReference>
<comment type="caution">
    <text evidence="2">The sequence shown here is derived from an EMBL/GenBank/DDBJ whole genome shotgun (WGS) entry which is preliminary data.</text>
</comment>
<evidence type="ECO:0000256" key="1">
    <source>
        <dbReference type="SAM" id="MobiDB-lite"/>
    </source>
</evidence>
<keyword evidence="3" id="KW-1185">Reference proteome</keyword>